<evidence type="ECO:0000313" key="1">
    <source>
        <dbReference type="EMBL" id="HEM68049.1"/>
    </source>
</evidence>
<accession>A0A7J2U651</accession>
<dbReference type="AlphaFoldDB" id="A0A7J2U651"/>
<proteinExistence type="predicted"/>
<protein>
    <submittedName>
        <fullName evidence="1">Uncharacterized protein</fullName>
    </submittedName>
</protein>
<organism evidence="1">
    <name type="scientific">Ignisphaera aggregans</name>
    <dbReference type="NCBI Taxonomy" id="334771"/>
    <lineage>
        <taxon>Archaea</taxon>
        <taxon>Thermoproteota</taxon>
        <taxon>Thermoprotei</taxon>
        <taxon>Desulfurococcales</taxon>
        <taxon>Desulfurococcaceae</taxon>
        <taxon>Ignisphaera</taxon>
    </lineage>
</organism>
<reference evidence="1" key="1">
    <citation type="journal article" date="2020" name="mSystems">
        <title>Genome- and Community-Level Interaction Insights into Carbon Utilization and Element Cycling Functions of Hydrothermarchaeota in Hydrothermal Sediment.</title>
        <authorList>
            <person name="Zhou Z."/>
            <person name="Liu Y."/>
            <person name="Xu W."/>
            <person name="Pan J."/>
            <person name="Luo Z.H."/>
            <person name="Li M."/>
        </authorList>
    </citation>
    <scope>NUCLEOTIDE SEQUENCE [LARGE SCALE GENOMIC DNA]</scope>
    <source>
        <strain evidence="1">SpSt-125</strain>
    </source>
</reference>
<gene>
    <name evidence="1" type="ORF">ENO26_10920</name>
</gene>
<comment type="caution">
    <text evidence="1">The sequence shown here is derived from an EMBL/GenBank/DDBJ whole genome shotgun (WGS) entry which is preliminary data.</text>
</comment>
<name>A0A7J2U651_9CREN</name>
<sequence>MQSFVQRVLASRMLKGEHEKARQIAEKLVSYKQQSIAIATKDATDLGLRVREASGEEAELFWSFHRLWVEHIIEYVSSTATGDC</sequence>
<dbReference type="EMBL" id="DSEU01000075">
    <property type="protein sequence ID" value="HEM68049.1"/>
    <property type="molecule type" value="Genomic_DNA"/>
</dbReference>